<keyword evidence="3" id="KW-1185">Reference proteome</keyword>
<gene>
    <name evidence="2" type="ORF">EVG20_g8251</name>
</gene>
<dbReference type="OrthoDB" id="3172239at2759"/>
<dbReference type="PANTHER" id="PTHR38926">
    <property type="entry name" value="F-BOX DOMAIN CONTAINING PROTEIN, EXPRESSED"/>
    <property type="match status" value="1"/>
</dbReference>
<dbReference type="PANTHER" id="PTHR38926:SF5">
    <property type="entry name" value="F-BOX AND LEUCINE-RICH REPEAT PROTEIN 6"/>
    <property type="match status" value="1"/>
</dbReference>
<proteinExistence type="predicted"/>
<evidence type="ECO:0000259" key="1">
    <source>
        <dbReference type="PROSITE" id="PS50181"/>
    </source>
</evidence>
<dbReference type="InterPro" id="IPR036047">
    <property type="entry name" value="F-box-like_dom_sf"/>
</dbReference>
<dbReference type="Proteomes" id="UP000298327">
    <property type="component" value="Unassembled WGS sequence"/>
</dbReference>
<protein>
    <recommendedName>
        <fullName evidence="1">F-box domain-containing protein</fullName>
    </recommendedName>
</protein>
<dbReference type="PROSITE" id="PS50181">
    <property type="entry name" value="FBOX"/>
    <property type="match status" value="1"/>
</dbReference>
<feature type="domain" description="F-box" evidence="1">
    <location>
        <begin position="64"/>
        <end position="126"/>
    </location>
</feature>
<comment type="caution">
    <text evidence="2">The sequence shown here is derived from an EMBL/GenBank/DDBJ whole genome shotgun (WGS) entry which is preliminary data.</text>
</comment>
<reference evidence="2 3" key="1">
    <citation type="submission" date="2019-02" db="EMBL/GenBank/DDBJ databases">
        <title>Genome sequencing of the rare red list fungi Dentipellis fragilis.</title>
        <authorList>
            <person name="Buettner E."/>
            <person name="Kellner H."/>
        </authorList>
    </citation>
    <scope>NUCLEOTIDE SEQUENCE [LARGE SCALE GENOMIC DNA]</scope>
    <source>
        <strain evidence="2 3">DSM 105465</strain>
    </source>
</reference>
<name>A0A4Y9Y8G7_9AGAM</name>
<dbReference type="Gene3D" id="1.20.1280.50">
    <property type="match status" value="1"/>
</dbReference>
<organism evidence="2 3">
    <name type="scientific">Dentipellis fragilis</name>
    <dbReference type="NCBI Taxonomy" id="205917"/>
    <lineage>
        <taxon>Eukaryota</taxon>
        <taxon>Fungi</taxon>
        <taxon>Dikarya</taxon>
        <taxon>Basidiomycota</taxon>
        <taxon>Agaricomycotina</taxon>
        <taxon>Agaricomycetes</taxon>
        <taxon>Russulales</taxon>
        <taxon>Hericiaceae</taxon>
        <taxon>Dentipellis</taxon>
    </lineage>
</organism>
<dbReference type="EMBL" id="SEOQ01000698">
    <property type="protein sequence ID" value="TFY58188.1"/>
    <property type="molecule type" value="Genomic_DNA"/>
</dbReference>
<dbReference type="AlphaFoldDB" id="A0A4Y9Y8G7"/>
<dbReference type="SUPFAM" id="SSF81383">
    <property type="entry name" value="F-box domain"/>
    <property type="match status" value="1"/>
</dbReference>
<evidence type="ECO:0000313" key="3">
    <source>
        <dbReference type="Proteomes" id="UP000298327"/>
    </source>
</evidence>
<sequence>MLILDNSMSASEYWRNAEEQRFTQIDLQNVSRPCRLADMRRTLDLEMDAVAKVLCSLRFRYNAATPVNQLPPELLTKIFSILQTIDLPPNGKPNTPDYHTGWLRVTQICRQWRFAALDYPHLWSNIFMGLGPRWIEEFLLRSRMASISLDVETSVSRTMARLDVAQVITQHLYRMRKLRIWAEDYEGAILLLPSLRREAPVLETISLCNDLDSKSNQDRSTTEPLPLLPPDLFDYISPRLSCVNLTYFNFSWSSPIFSNLTHLSVNRSAPDHCVASPAARPSELDSGSHGFGLFLDALSRMPGLQTLELYFALPPLPSDATSQISHTPVITLALLRNIDLQDNILECAVALKHVVIPSTATKCITCNLDPAKRRWTDLILPWCTSEIGIPVATRMLSIAHWPGGLHVSAERDSTVRPGEGTEILMFCPDGLSADEALTEILTACRMLPMECLTTLSLDGWVVRPTTREWFAILGRCDNVRHLTIETHYQHGLWTALLSSMDGTHDACEEYRGLLLPSLKSLKLFAVDFHKGLFKKLPKWLRLRRKCFLPLQSIVITASYVDQATVDSLRDEVPEVLWDGLQEDVSDHDLEEDMMSDDGE</sequence>
<evidence type="ECO:0000313" key="2">
    <source>
        <dbReference type="EMBL" id="TFY58188.1"/>
    </source>
</evidence>
<dbReference type="InterPro" id="IPR001810">
    <property type="entry name" value="F-box_dom"/>
</dbReference>
<accession>A0A4Y9Y8G7</accession>
<dbReference type="Pfam" id="PF12937">
    <property type="entry name" value="F-box-like"/>
    <property type="match status" value="1"/>
</dbReference>
<dbReference type="SUPFAM" id="SSF52047">
    <property type="entry name" value="RNI-like"/>
    <property type="match status" value="1"/>
</dbReference>